<proteinExistence type="predicted"/>
<dbReference type="InterPro" id="IPR038389">
    <property type="entry name" value="PSMG2_sf"/>
</dbReference>
<dbReference type="RefSeq" id="WP_125742580.1">
    <property type="nucleotide sequence ID" value="NZ_RCOR01000042.1"/>
</dbReference>
<gene>
    <name evidence="1" type="ORF">D9Q81_07945</name>
</gene>
<dbReference type="GO" id="GO:0000502">
    <property type="term" value="C:proteasome complex"/>
    <property type="evidence" value="ECO:0007669"/>
    <property type="project" value="UniProtKB-KW"/>
</dbReference>
<dbReference type="Proteomes" id="UP000278149">
    <property type="component" value="Unassembled WGS sequence"/>
</dbReference>
<comment type="caution">
    <text evidence="1">The sequence shown here is derived from an EMBL/GenBank/DDBJ whole genome shotgun (WGS) entry which is preliminary data.</text>
</comment>
<evidence type="ECO:0000313" key="2">
    <source>
        <dbReference type="Proteomes" id="UP000278149"/>
    </source>
</evidence>
<reference evidence="1 2" key="1">
    <citation type="submission" date="2018-10" db="EMBL/GenBank/DDBJ databases">
        <title>Co-occurring genomic capacity for anaerobic methane metabolism and dissimilatory sulfite reduction discovered in the Korarchaeota.</title>
        <authorList>
            <person name="Mckay L.J."/>
            <person name="Dlakic M."/>
            <person name="Fields M.W."/>
            <person name="Delmont T.O."/>
            <person name="Eren A.M."/>
            <person name="Jay Z.J."/>
            <person name="Klingelsmith K.B."/>
            <person name="Rusch D.B."/>
            <person name="Inskeep W.P."/>
        </authorList>
    </citation>
    <scope>NUCLEOTIDE SEQUENCE [LARGE SCALE GENOMIC DNA]</scope>
    <source>
        <strain evidence="1 2">WS</strain>
    </source>
</reference>
<dbReference type="PANTHER" id="PTHR35610:SF3">
    <property type="entry name" value="PROTEASOME ASSEMBLY CHAPERONE FAMILY PROTEIN"/>
    <property type="match status" value="1"/>
</dbReference>
<sequence length="242" mass="26152">MHMSVDIIESAPEVRNPILILSVPGAGLVGTISADHIIRSAGLEEVGKIDSPIFPPVVEVKEGVASHTIKIYSGKGLYIVKVEVPLPVEPLLRMTEAVLDWVAKKRPRLVMVIGGIPDENRMNIERPQVMIVFSSEEAKAAANNMGGELMKGGYLSGYAAYFLREAIRRGIPAAAVMVQSFDAYPDPGAAAELLKAIEPALGFSIDIAQLEAESETIRLKMKELMAKTLQTVRETPTTAYIG</sequence>
<dbReference type="SUPFAM" id="SSF159659">
    <property type="entry name" value="Cgl1923-like"/>
    <property type="match status" value="1"/>
</dbReference>
<dbReference type="EMBL" id="RCOR01000042">
    <property type="protein sequence ID" value="RSN67717.1"/>
    <property type="molecule type" value="Genomic_DNA"/>
</dbReference>
<dbReference type="AlphaFoldDB" id="A0A429G1L8"/>
<organism evidence="1 2">
    <name type="scientific">Candidatus Korarchaeum cryptofilum</name>
    <dbReference type="NCBI Taxonomy" id="498846"/>
    <lineage>
        <taxon>Archaea</taxon>
        <taxon>Thermoproteota</taxon>
        <taxon>Candidatus Korarchaeia</taxon>
        <taxon>Candidatus Korarchaeales</taxon>
        <taxon>Candidatus Korarchaeaceae</taxon>
        <taxon>Candidatus Korarchaeum</taxon>
    </lineage>
</organism>
<dbReference type="PANTHER" id="PTHR35610">
    <property type="entry name" value="3-ISOPROPYLMALATE DEHYDRATASE-RELATED"/>
    <property type="match status" value="1"/>
</dbReference>
<keyword evidence="1" id="KW-0647">Proteasome</keyword>
<protein>
    <submittedName>
        <fullName evidence="1">Proteasome assembly chaperone family protein</fullName>
    </submittedName>
</protein>
<dbReference type="Pfam" id="PF09754">
    <property type="entry name" value="PAC2"/>
    <property type="match status" value="1"/>
</dbReference>
<accession>A0A429G1L8</accession>
<evidence type="ECO:0000313" key="1">
    <source>
        <dbReference type="EMBL" id="RSN67717.1"/>
    </source>
</evidence>
<name>A0A429G1L8_9CREN</name>
<dbReference type="Gene3D" id="3.40.50.10900">
    <property type="entry name" value="PAC-like subunit"/>
    <property type="match status" value="1"/>
</dbReference>
<dbReference type="InterPro" id="IPR019151">
    <property type="entry name" value="Proteasome_assmbl_chaperone_2"/>
</dbReference>